<dbReference type="Pfam" id="PF00535">
    <property type="entry name" value="Glycos_transf_2"/>
    <property type="match status" value="1"/>
</dbReference>
<dbReference type="SUPFAM" id="SSF53448">
    <property type="entry name" value="Nucleotide-diphospho-sugar transferases"/>
    <property type="match status" value="1"/>
</dbReference>
<dbReference type="Gene3D" id="3.90.550.10">
    <property type="entry name" value="Spore Coat Polysaccharide Biosynthesis Protein SpsA, Chain A"/>
    <property type="match status" value="1"/>
</dbReference>
<keyword evidence="2" id="KW-0808">Transferase</keyword>
<accession>A0A1M7MQU5</accession>
<dbReference type="InterPro" id="IPR001173">
    <property type="entry name" value="Glyco_trans_2-like"/>
</dbReference>
<dbReference type="InterPro" id="IPR029044">
    <property type="entry name" value="Nucleotide-diphossugar_trans"/>
</dbReference>
<proteinExistence type="predicted"/>
<evidence type="ECO:0000313" key="3">
    <source>
        <dbReference type="Proteomes" id="UP000184092"/>
    </source>
</evidence>
<dbReference type="CDD" id="cd06433">
    <property type="entry name" value="GT_2_WfgS_like"/>
    <property type="match status" value="1"/>
</dbReference>
<gene>
    <name evidence="2" type="ORF">SAMN05216269_10912</name>
</gene>
<dbReference type="STRING" id="178356.SAMN05216269_10912"/>
<dbReference type="AlphaFoldDB" id="A0A1M7MQU5"/>
<evidence type="ECO:0000259" key="1">
    <source>
        <dbReference type="Pfam" id="PF00535"/>
    </source>
</evidence>
<organism evidence="2 3">
    <name type="scientific">Flavobacterium xinjiangense</name>
    <dbReference type="NCBI Taxonomy" id="178356"/>
    <lineage>
        <taxon>Bacteria</taxon>
        <taxon>Pseudomonadati</taxon>
        <taxon>Bacteroidota</taxon>
        <taxon>Flavobacteriia</taxon>
        <taxon>Flavobacteriales</taxon>
        <taxon>Flavobacteriaceae</taxon>
        <taxon>Flavobacterium</taxon>
    </lineage>
</organism>
<dbReference type="GO" id="GO:0016758">
    <property type="term" value="F:hexosyltransferase activity"/>
    <property type="evidence" value="ECO:0007669"/>
    <property type="project" value="UniProtKB-ARBA"/>
</dbReference>
<sequence>MISIITVVYNGEKTIKDTLDSVCCQSLLPAEYIIVDGLSTDGTIAIVKEYMLKYPFIKYISEKDSGIYDAMNKGIQLANGKLIGIINSDDWYETNALEKMWDAYVGTGSGIYYGIQRNIIDEKEFYLERASHEFLAEKMIPHPSTFVSSDIYKEFGVFDLKFAFSADLELLIRFSKLNIPFYKLDSIISNFRIGGASSTPKAAMESLFIRKNYGHINLKRYYFSLFKFKLKLLMNY</sequence>
<name>A0A1M7MQU5_9FLAO</name>
<dbReference type="Proteomes" id="UP000184092">
    <property type="component" value="Unassembled WGS sequence"/>
</dbReference>
<keyword evidence="3" id="KW-1185">Reference proteome</keyword>
<reference evidence="3" key="1">
    <citation type="submission" date="2016-11" db="EMBL/GenBank/DDBJ databases">
        <authorList>
            <person name="Varghese N."/>
            <person name="Submissions S."/>
        </authorList>
    </citation>
    <scope>NUCLEOTIDE SEQUENCE [LARGE SCALE GENOMIC DNA]</scope>
    <source>
        <strain evidence="3">CGMCC 1.2749</strain>
    </source>
</reference>
<dbReference type="RefSeq" id="WP_073209562.1">
    <property type="nucleotide sequence ID" value="NZ_FRCL01000009.1"/>
</dbReference>
<dbReference type="EMBL" id="FRCL01000009">
    <property type="protein sequence ID" value="SHM93428.1"/>
    <property type="molecule type" value="Genomic_DNA"/>
</dbReference>
<dbReference type="PANTHER" id="PTHR22916:SF3">
    <property type="entry name" value="UDP-GLCNAC:BETAGAL BETA-1,3-N-ACETYLGLUCOSAMINYLTRANSFERASE-LIKE PROTEIN 1"/>
    <property type="match status" value="1"/>
</dbReference>
<protein>
    <submittedName>
        <fullName evidence="2">Glycosyltransferase involved in cell wall bisynthesis</fullName>
    </submittedName>
</protein>
<feature type="domain" description="Glycosyltransferase 2-like" evidence="1">
    <location>
        <begin position="3"/>
        <end position="129"/>
    </location>
</feature>
<dbReference type="PANTHER" id="PTHR22916">
    <property type="entry name" value="GLYCOSYLTRANSFERASE"/>
    <property type="match status" value="1"/>
</dbReference>
<dbReference type="OrthoDB" id="9788101at2"/>
<evidence type="ECO:0000313" key="2">
    <source>
        <dbReference type="EMBL" id="SHM93428.1"/>
    </source>
</evidence>